<proteinExistence type="predicted"/>
<feature type="domain" description="RCHY1 zinc-ribbon" evidence="3">
    <location>
        <begin position="784"/>
        <end position="841"/>
    </location>
</feature>
<name>A0ABQ8EQ91_BRANA</name>
<feature type="compositionally biased region" description="Low complexity" evidence="1">
    <location>
        <begin position="11"/>
        <end position="37"/>
    </location>
</feature>
<dbReference type="Pfam" id="PF14599">
    <property type="entry name" value="zinc_ribbon_6"/>
    <property type="match status" value="1"/>
</dbReference>
<feature type="compositionally biased region" description="Polar residues" evidence="1">
    <location>
        <begin position="570"/>
        <end position="589"/>
    </location>
</feature>
<evidence type="ECO:0000259" key="3">
    <source>
        <dbReference type="Pfam" id="PF14599"/>
    </source>
</evidence>
<dbReference type="EMBL" id="JAGKQM010000001">
    <property type="protein sequence ID" value="KAH0943447.1"/>
    <property type="molecule type" value="Genomic_DNA"/>
</dbReference>
<keyword evidence="5" id="KW-1185">Reference proteome</keyword>
<evidence type="ECO:0008006" key="6">
    <source>
        <dbReference type="Google" id="ProtNLM"/>
    </source>
</evidence>
<evidence type="ECO:0000313" key="5">
    <source>
        <dbReference type="Proteomes" id="UP000824890"/>
    </source>
</evidence>
<dbReference type="CDD" id="cd12108">
    <property type="entry name" value="Hr-like"/>
    <property type="match status" value="3"/>
</dbReference>
<evidence type="ECO:0000256" key="1">
    <source>
        <dbReference type="SAM" id="MobiDB-lite"/>
    </source>
</evidence>
<evidence type="ECO:0000259" key="2">
    <source>
        <dbReference type="Pfam" id="PF01814"/>
    </source>
</evidence>
<dbReference type="Gene3D" id="1.20.120.520">
    <property type="entry name" value="nmb1532 protein domain like"/>
    <property type="match status" value="3"/>
</dbReference>
<feature type="region of interest" description="Disordered" evidence="1">
    <location>
        <begin position="1"/>
        <end position="37"/>
    </location>
</feature>
<organism evidence="4 5">
    <name type="scientific">Brassica napus</name>
    <name type="common">Rape</name>
    <dbReference type="NCBI Taxonomy" id="3708"/>
    <lineage>
        <taxon>Eukaryota</taxon>
        <taxon>Viridiplantae</taxon>
        <taxon>Streptophyta</taxon>
        <taxon>Embryophyta</taxon>
        <taxon>Tracheophyta</taxon>
        <taxon>Spermatophyta</taxon>
        <taxon>Magnoliopsida</taxon>
        <taxon>eudicotyledons</taxon>
        <taxon>Gunneridae</taxon>
        <taxon>Pentapetalae</taxon>
        <taxon>rosids</taxon>
        <taxon>malvids</taxon>
        <taxon>Brassicales</taxon>
        <taxon>Brassicaceae</taxon>
        <taxon>Brassiceae</taxon>
        <taxon>Brassica</taxon>
    </lineage>
</organism>
<gene>
    <name evidence="4" type="ORF">HID58_003084</name>
</gene>
<comment type="caution">
    <text evidence="4">The sequence shown here is derived from an EMBL/GenBank/DDBJ whole genome shotgun (WGS) entry which is preliminary data.</text>
</comment>
<feature type="domain" description="Hemerythrin-like" evidence="2">
    <location>
        <begin position="307"/>
        <end position="441"/>
    </location>
</feature>
<accession>A0ABQ8EQ91</accession>
<protein>
    <recommendedName>
        <fullName evidence="6">Hemerythrin-like domain-containing protein</fullName>
    </recommendedName>
</protein>
<dbReference type="Proteomes" id="UP000824890">
    <property type="component" value="Unassembled WGS sequence"/>
</dbReference>
<dbReference type="InterPro" id="IPR012312">
    <property type="entry name" value="Hemerythrin-like"/>
</dbReference>
<dbReference type="PANTHER" id="PTHR21319">
    <property type="entry name" value="RING FINGER AND CHY ZINC FINGER DOMAIN-CONTAINING PROTEIN 1"/>
    <property type="match status" value="1"/>
</dbReference>
<dbReference type="Pfam" id="PF01814">
    <property type="entry name" value="Hemerythrin"/>
    <property type="match status" value="2"/>
</dbReference>
<sequence length="856" mass="95598">MATPLPDFEATRASSSSSTTVISSSVPSSSRPPAANSFSEDAEEISPILFFLFFHKAVCSELESLHRLALEFATGHHVDLRLLRERYRFLRSIYKHHCNAEDEVIFSALDIRVKNVAQTYSLEHKGESTLFDHLFELLNPSTEIDESYRRELASSTGALQTSVSQHLAKEQKQVFPLLIEKFKHEEQAYIVWRFLCSIPVNMLAVFLPWLASSISVDESKEMQTCLSKIVPDEKLLQQVIFTWLGRKSDTAASCRIEDSLFQCCIDSSSSMLPCETSRAQCACEGTKVGKRKYQELTSHDSFDTQMHPIDEIKLWHKAMNKEMKEIADEARNIQLSGDFSDLSAFDERLQYIAEVCIFHSLAEDKIIFPAVDGEFSFSEEHDEEENQFNEFRCLIENIKSAGASSTSAAEFYTKLCAHADQIMETIERHFHNEEIQVLPLARKNFTFKRQQELLYQSLCIMPLRLIERVLPWLAASLTEDEAKNFLKNLQAGAPKSDAALVTLFSGWACKGRKAGECLSPNGNGLCPVKTLSNSEVYLQSCNASVSMPCSSRSIESCCQQQDKRPAKRTVVSSSENNATPHSSEGANGSNLSGNGRSCCVPDLGVNSDCLGLGSLPAAKAMRSSSLNSAAPALDSSLFGCEIDSNSFGTGNAERPVATIFAFHKAISKDLEFLDVESGKLIDCDETFIRQFMGRFHLLWGYYKAHSSAEDDILFPALESKEALHNVSHSYTLDHKQEEKLFEDIYSVLTELSMLHEKLQSDSMMGAAYTCSHYTCPICGKTLGDMGVYFGMLDALLAAEELPEEYKDRCQDILCNDCQRKGTTQFHWLYHKCGSCGSYNTRVIRSETAAPDCPTSS</sequence>
<feature type="region of interest" description="Disordered" evidence="1">
    <location>
        <begin position="568"/>
        <end position="589"/>
    </location>
</feature>
<reference evidence="4 5" key="1">
    <citation type="submission" date="2021-05" db="EMBL/GenBank/DDBJ databases">
        <title>Genome Assembly of Synthetic Allotetraploid Brassica napus Reveals Homoeologous Exchanges between Subgenomes.</title>
        <authorList>
            <person name="Davis J.T."/>
        </authorList>
    </citation>
    <scope>NUCLEOTIDE SEQUENCE [LARGE SCALE GENOMIC DNA]</scope>
    <source>
        <strain evidence="5">cv. Da-Ae</strain>
        <tissue evidence="4">Seedling</tissue>
    </source>
</reference>
<evidence type="ECO:0000313" key="4">
    <source>
        <dbReference type="EMBL" id="KAH0943447.1"/>
    </source>
</evidence>
<dbReference type="InterPro" id="IPR039512">
    <property type="entry name" value="RCHY1_zinc-ribbon"/>
</dbReference>
<dbReference type="PANTHER" id="PTHR21319:SF48">
    <property type="entry name" value="CHY-TYPE DOMAIN-CONTAINING PROTEIN"/>
    <property type="match status" value="1"/>
</dbReference>
<feature type="domain" description="Hemerythrin-like" evidence="2">
    <location>
        <begin position="54"/>
        <end position="178"/>
    </location>
</feature>
<dbReference type="Gene3D" id="2.20.28.10">
    <property type="match status" value="1"/>
</dbReference>